<evidence type="ECO:0000259" key="1">
    <source>
        <dbReference type="Pfam" id="PF00149"/>
    </source>
</evidence>
<dbReference type="InterPro" id="IPR004843">
    <property type="entry name" value="Calcineurin-like_PHP"/>
</dbReference>
<name>A0ABP0KV82_9DINO</name>
<comment type="caution">
    <text evidence="2">The sequence shown here is derived from an EMBL/GenBank/DDBJ whole genome shotgun (WGS) entry which is preliminary data.</text>
</comment>
<accession>A0ABP0KV82</accession>
<protein>
    <recommendedName>
        <fullName evidence="1">Calcineurin-like phosphoesterase domain-containing protein</fullName>
    </recommendedName>
</protein>
<dbReference type="Pfam" id="PF00149">
    <property type="entry name" value="Metallophos"/>
    <property type="match status" value="1"/>
</dbReference>
<dbReference type="PANTHER" id="PTHR42254">
    <property type="entry name" value="METALLOPHOS DOMAIN-CONTAINING PROTEIN"/>
    <property type="match status" value="1"/>
</dbReference>
<dbReference type="EMBL" id="CAXAMM010013224">
    <property type="protein sequence ID" value="CAK9030779.1"/>
    <property type="molecule type" value="Genomic_DNA"/>
</dbReference>
<keyword evidence="3" id="KW-1185">Reference proteome</keyword>
<proteinExistence type="predicted"/>
<organism evidence="2 3">
    <name type="scientific">Durusdinium trenchii</name>
    <dbReference type="NCBI Taxonomy" id="1381693"/>
    <lineage>
        <taxon>Eukaryota</taxon>
        <taxon>Sar</taxon>
        <taxon>Alveolata</taxon>
        <taxon>Dinophyceae</taxon>
        <taxon>Suessiales</taxon>
        <taxon>Symbiodiniaceae</taxon>
        <taxon>Durusdinium</taxon>
    </lineage>
</organism>
<evidence type="ECO:0000313" key="3">
    <source>
        <dbReference type="Proteomes" id="UP001642464"/>
    </source>
</evidence>
<dbReference type="PANTHER" id="PTHR42254:SF1">
    <property type="entry name" value="CALCINEURIN-LIKE PHOSPHOESTERASE DOMAIN-CONTAINING PROTEIN"/>
    <property type="match status" value="1"/>
</dbReference>
<dbReference type="InterPro" id="IPR029052">
    <property type="entry name" value="Metallo-depent_PP-like"/>
</dbReference>
<dbReference type="Proteomes" id="UP001642464">
    <property type="component" value="Unassembled WGS sequence"/>
</dbReference>
<evidence type="ECO:0000313" key="2">
    <source>
        <dbReference type="EMBL" id="CAK9030779.1"/>
    </source>
</evidence>
<gene>
    <name evidence="2" type="ORF">SCF082_LOCUS19345</name>
</gene>
<sequence length="534" mass="59626">MRRCLRLGHGGGRTRWTRHLALGSLSASLTFGLRSLRCLVLPAATIQEIGFITDVEGDLETFRRYVDSGHSVLRRVGTGASSLQLCSDQAAFVFGGDLFDRGPGDLQLAKELVGLKQRYPDRVFLLMGNRDINKMRLTAELSDYAMNRTPSEAFKPWWDNKAMDLVKYLRKDNKEDSRVNRLKWMLRHTLGSPAAFDFRRKELANFSRGLEISDEEVLESFLESVLQPEGAVQSYLRHAQLGLVIGDTLFVHGAAEERALGFVPSHQTRYVKNKREDLLKLPGSQKGLDLRQWIDALNRFAEEEVNAWCLDPGWQPCGRRGGEALMAYQSRPAMALSTVVVSSYVDGKNMPTRKAIDKDVFEGQRKCSDPLSKTVVEYLLRGGVRRVVVGHKPCGEAPAVLRTETVRGGYEVISGDTNYASIKDERHMRGGAWCEVRLSLGAVSSQARLRGALPDSGERYDVRLMPLGKSDGWPPGDPRVGRQAKVGQEWLWVRLKLENGTYLLSSGRNRSSNSTTLKAADFEVTDPPPALMKS</sequence>
<reference evidence="2 3" key="1">
    <citation type="submission" date="2024-02" db="EMBL/GenBank/DDBJ databases">
        <authorList>
            <person name="Chen Y."/>
            <person name="Shah S."/>
            <person name="Dougan E. K."/>
            <person name="Thang M."/>
            <person name="Chan C."/>
        </authorList>
    </citation>
    <scope>NUCLEOTIDE SEQUENCE [LARGE SCALE GENOMIC DNA]</scope>
</reference>
<dbReference type="Gene3D" id="3.60.21.10">
    <property type="match status" value="1"/>
</dbReference>
<dbReference type="SUPFAM" id="SSF56300">
    <property type="entry name" value="Metallo-dependent phosphatases"/>
    <property type="match status" value="1"/>
</dbReference>
<feature type="domain" description="Calcineurin-like phosphoesterase" evidence="1">
    <location>
        <begin position="49"/>
        <end position="161"/>
    </location>
</feature>